<comment type="caution">
    <text evidence="1">The sequence shown here is derived from an EMBL/GenBank/DDBJ whole genome shotgun (WGS) entry which is preliminary data.</text>
</comment>
<protein>
    <submittedName>
        <fullName evidence="1">Uncharacterized protein</fullName>
    </submittedName>
</protein>
<gene>
    <name evidence="1" type="ORF">BV25DRAFT_1831694</name>
</gene>
<evidence type="ECO:0000313" key="1">
    <source>
        <dbReference type="EMBL" id="KAI0056925.1"/>
    </source>
</evidence>
<name>A0ACB8SLV9_9AGAM</name>
<accession>A0ACB8SLV9</accession>
<keyword evidence="2" id="KW-1185">Reference proteome</keyword>
<proteinExistence type="predicted"/>
<organism evidence="1 2">
    <name type="scientific">Artomyces pyxidatus</name>
    <dbReference type="NCBI Taxonomy" id="48021"/>
    <lineage>
        <taxon>Eukaryota</taxon>
        <taxon>Fungi</taxon>
        <taxon>Dikarya</taxon>
        <taxon>Basidiomycota</taxon>
        <taxon>Agaricomycotina</taxon>
        <taxon>Agaricomycetes</taxon>
        <taxon>Russulales</taxon>
        <taxon>Auriscalpiaceae</taxon>
        <taxon>Artomyces</taxon>
    </lineage>
</organism>
<reference evidence="1" key="1">
    <citation type="submission" date="2021-03" db="EMBL/GenBank/DDBJ databases">
        <authorList>
            <consortium name="DOE Joint Genome Institute"/>
            <person name="Ahrendt S."/>
            <person name="Looney B.P."/>
            <person name="Miyauchi S."/>
            <person name="Morin E."/>
            <person name="Drula E."/>
            <person name="Courty P.E."/>
            <person name="Chicoki N."/>
            <person name="Fauchery L."/>
            <person name="Kohler A."/>
            <person name="Kuo A."/>
            <person name="Labutti K."/>
            <person name="Pangilinan J."/>
            <person name="Lipzen A."/>
            <person name="Riley R."/>
            <person name="Andreopoulos W."/>
            <person name="He G."/>
            <person name="Johnson J."/>
            <person name="Barry K.W."/>
            <person name="Grigoriev I.V."/>
            <person name="Nagy L."/>
            <person name="Hibbett D."/>
            <person name="Henrissat B."/>
            <person name="Matheny P.B."/>
            <person name="Labbe J."/>
            <person name="Martin F."/>
        </authorList>
    </citation>
    <scope>NUCLEOTIDE SEQUENCE</scope>
    <source>
        <strain evidence="1">HHB10654</strain>
    </source>
</reference>
<dbReference type="EMBL" id="MU277255">
    <property type="protein sequence ID" value="KAI0056925.1"/>
    <property type="molecule type" value="Genomic_DNA"/>
</dbReference>
<evidence type="ECO:0000313" key="2">
    <source>
        <dbReference type="Proteomes" id="UP000814140"/>
    </source>
</evidence>
<reference evidence="1" key="2">
    <citation type="journal article" date="2022" name="New Phytol.">
        <title>Evolutionary transition to the ectomycorrhizal habit in the genomes of a hyperdiverse lineage of mushroom-forming fungi.</title>
        <authorList>
            <person name="Looney B."/>
            <person name="Miyauchi S."/>
            <person name="Morin E."/>
            <person name="Drula E."/>
            <person name="Courty P.E."/>
            <person name="Kohler A."/>
            <person name="Kuo A."/>
            <person name="LaButti K."/>
            <person name="Pangilinan J."/>
            <person name="Lipzen A."/>
            <person name="Riley R."/>
            <person name="Andreopoulos W."/>
            <person name="He G."/>
            <person name="Johnson J."/>
            <person name="Nolan M."/>
            <person name="Tritt A."/>
            <person name="Barry K.W."/>
            <person name="Grigoriev I.V."/>
            <person name="Nagy L.G."/>
            <person name="Hibbett D."/>
            <person name="Henrissat B."/>
            <person name="Matheny P.B."/>
            <person name="Labbe J."/>
            <person name="Martin F.M."/>
        </authorList>
    </citation>
    <scope>NUCLEOTIDE SEQUENCE</scope>
    <source>
        <strain evidence="1">HHB10654</strain>
    </source>
</reference>
<sequence>MTAATRIIQLYAVLVACSCILSVFRTWSWFKDADFASRLVSSAGKESLYTYEDDDVPFELPFELGPPVELAVEESVHYSFTEEGSTDEWLHHSPHGFGVVRLGPSNRTFYVSMFHQVHCLKYFRSEITRRGGQEFEEGHTHHCLNVLRESILCHADLTLEPGDFATRAFTFERQGAIHTCRNWNVVYDYVTRGWIGWYKYAIESNMVQLVSMPMPLSASASASAIPIWDTEAASRLARLARQ</sequence>
<dbReference type="Proteomes" id="UP000814140">
    <property type="component" value="Unassembled WGS sequence"/>
</dbReference>